<dbReference type="PANTHER" id="PTHR37842:SF2">
    <property type="entry name" value="GYLCOSYL HYDROLASE 115 C-TERMINAL DOMAIN-CONTAINING PROTEIN"/>
    <property type="match status" value="1"/>
</dbReference>
<dbReference type="GO" id="GO:0005975">
    <property type="term" value="P:carbohydrate metabolic process"/>
    <property type="evidence" value="ECO:0007669"/>
    <property type="project" value="UniProtKB-ARBA"/>
</dbReference>
<dbReference type="Proteomes" id="UP000295662">
    <property type="component" value="Unassembled WGS sequence"/>
</dbReference>
<dbReference type="GO" id="GO:0016787">
    <property type="term" value="F:hydrolase activity"/>
    <property type="evidence" value="ECO:0007669"/>
    <property type="project" value="UniProtKB-KW"/>
</dbReference>
<protein>
    <submittedName>
        <fullName evidence="2">Glycosyl hydrolase family 115 (Putative glucuronidase)</fullName>
    </submittedName>
</protein>
<reference evidence="2 3" key="1">
    <citation type="submission" date="2019-03" db="EMBL/GenBank/DDBJ databases">
        <title>Genomic Encyclopedia of Archaeal and Bacterial Type Strains, Phase II (KMG-II): from individual species to whole genera.</title>
        <authorList>
            <person name="Goeker M."/>
        </authorList>
    </citation>
    <scope>NUCLEOTIDE SEQUENCE [LARGE SCALE GENOMIC DNA]</scope>
    <source>
        <strain evidence="2 3">ATCC 25309</strain>
    </source>
</reference>
<organism evidence="2 3">
    <name type="scientific">Prosthecobacter fusiformis</name>
    <dbReference type="NCBI Taxonomy" id="48464"/>
    <lineage>
        <taxon>Bacteria</taxon>
        <taxon>Pseudomonadati</taxon>
        <taxon>Verrucomicrobiota</taxon>
        <taxon>Verrucomicrobiia</taxon>
        <taxon>Verrucomicrobiales</taxon>
        <taxon>Verrucomicrobiaceae</taxon>
        <taxon>Prosthecobacter</taxon>
    </lineage>
</organism>
<dbReference type="EMBL" id="SOCA01000008">
    <property type="protein sequence ID" value="TDU66469.1"/>
    <property type="molecule type" value="Genomic_DNA"/>
</dbReference>
<gene>
    <name evidence="2" type="ORF">EI77_03564</name>
</gene>
<dbReference type="PANTHER" id="PTHR37842">
    <property type="match status" value="1"/>
</dbReference>
<sequence>MLDTSLTAGALRLPPGVPVIVDESEPLPVQKAAHDLCRDLEWVLKVPSPLMRKLPDNASPAIVISSSVTEGGITGPESHAIIRRGSQVQLLGTDMRGTIYAIYSFCERFLDIPPWWFWAEWKPKTKSQIEIPEDAKLTWQSPQVRWRGWFPNDTDLLSPWIQRNYATHWDRVLETMLRLKLNLLDVGEFSDDSLRKLRVPRDRGLAVTTTHLAPFGASLRDWAKFWTKQGRASTPPLRLADMPQLEQFWEHHIRLAQQEKVEMIWMIGLRGDGDKGFYKSFTDAPPDDAARARVLQDVLHRQIALLQRVTGEQHPLMRTVIYDEASDYMAAGLLHPPELPSLIWNFSAARHDHFPAADLRNYRAPSARPLGYYFNVQFTNTGSHLADGEGPWKMEQNHRMLLESGPNLQLSIVNSGNIREFPLSLSAHASMMWDFASYTSDRFLADFCKGYWGAKYGPQIDVLYRDFFNAYWQQRKPDIPGFPRQYIFHDLRVVRAARDLMRATLHTSQESELLGDRGIGYYRIVPENCDTTSKVEAVIQCNQQAAERFAQVARRCDDLAPHLGDQGQQFFNQSLRAQARFMAAASACTAACAEAYKARNGKSTYDQWMRKAQVNGDGMAAILKELDATGPLQDWYSAEKIFGLPETLQMIQRRVSGNVKVKSN</sequence>
<dbReference type="Gene3D" id="3.30.379.10">
    <property type="entry name" value="Chitobiase/beta-hexosaminidase domain 2-like"/>
    <property type="match status" value="1"/>
</dbReference>
<dbReference type="InterPro" id="IPR029018">
    <property type="entry name" value="Hex-like_dom2"/>
</dbReference>
<accession>A0A4R7RN86</accession>
<dbReference type="RefSeq" id="WP_166647331.1">
    <property type="nucleotide sequence ID" value="NZ_SOCA01000008.1"/>
</dbReference>
<dbReference type="InterPro" id="IPR031924">
    <property type="entry name" value="GH115"/>
</dbReference>
<dbReference type="AlphaFoldDB" id="A0A4R7RN86"/>
<dbReference type="Gene3D" id="3.20.20.520">
    <property type="entry name" value="Glycosyl hydrolase family 115"/>
    <property type="match status" value="1"/>
</dbReference>
<evidence type="ECO:0000313" key="2">
    <source>
        <dbReference type="EMBL" id="TDU66469.1"/>
    </source>
</evidence>
<dbReference type="Pfam" id="PF15979">
    <property type="entry name" value="Glyco_hydro_115"/>
    <property type="match status" value="1"/>
</dbReference>
<evidence type="ECO:0000313" key="3">
    <source>
        <dbReference type="Proteomes" id="UP000295662"/>
    </source>
</evidence>
<comment type="caution">
    <text evidence="2">The sequence shown here is derived from an EMBL/GenBank/DDBJ whole genome shotgun (WGS) entry which is preliminary data.</text>
</comment>
<evidence type="ECO:0000256" key="1">
    <source>
        <dbReference type="ARBA" id="ARBA00022801"/>
    </source>
</evidence>
<keyword evidence="3" id="KW-1185">Reference proteome</keyword>
<proteinExistence type="predicted"/>
<name>A0A4R7RN86_9BACT</name>
<keyword evidence="1 2" id="KW-0378">Hydrolase</keyword>
<dbReference type="InterPro" id="IPR042301">
    <property type="entry name" value="GH115_sf"/>
</dbReference>